<feature type="transmembrane region" description="Helical" evidence="1">
    <location>
        <begin position="274"/>
        <end position="294"/>
    </location>
</feature>
<keyword evidence="1" id="KW-0472">Membrane</keyword>
<keyword evidence="3" id="KW-1185">Reference proteome</keyword>
<organism evidence="2 3">
    <name type="scientific">Streptomyces sodiiphilus</name>
    <dbReference type="NCBI Taxonomy" id="226217"/>
    <lineage>
        <taxon>Bacteria</taxon>
        <taxon>Bacillati</taxon>
        <taxon>Actinomycetota</taxon>
        <taxon>Actinomycetes</taxon>
        <taxon>Kitasatosporales</taxon>
        <taxon>Streptomycetaceae</taxon>
        <taxon>Streptomyces</taxon>
    </lineage>
</organism>
<evidence type="ECO:0000313" key="3">
    <source>
        <dbReference type="Proteomes" id="UP001501303"/>
    </source>
</evidence>
<feature type="transmembrane region" description="Helical" evidence="1">
    <location>
        <begin position="94"/>
        <end position="116"/>
    </location>
</feature>
<reference evidence="2 3" key="1">
    <citation type="journal article" date="2019" name="Int. J. Syst. Evol. Microbiol.">
        <title>The Global Catalogue of Microorganisms (GCM) 10K type strain sequencing project: providing services to taxonomists for standard genome sequencing and annotation.</title>
        <authorList>
            <consortium name="The Broad Institute Genomics Platform"/>
            <consortium name="The Broad Institute Genome Sequencing Center for Infectious Disease"/>
            <person name="Wu L."/>
            <person name="Ma J."/>
        </authorList>
    </citation>
    <scope>NUCLEOTIDE SEQUENCE [LARGE SCALE GENOMIC DNA]</scope>
    <source>
        <strain evidence="2 3">JCM 13581</strain>
    </source>
</reference>
<feature type="transmembrane region" description="Helical" evidence="1">
    <location>
        <begin position="59"/>
        <end position="82"/>
    </location>
</feature>
<evidence type="ECO:0000313" key="2">
    <source>
        <dbReference type="EMBL" id="GAA1928684.1"/>
    </source>
</evidence>
<dbReference type="Proteomes" id="UP001501303">
    <property type="component" value="Unassembled WGS sequence"/>
</dbReference>
<keyword evidence="1" id="KW-0812">Transmembrane</keyword>
<name>A0ABN2PRG0_9ACTN</name>
<dbReference type="EMBL" id="BAAAMJ010000052">
    <property type="protein sequence ID" value="GAA1928684.1"/>
    <property type="molecule type" value="Genomic_DNA"/>
</dbReference>
<feature type="transmembrane region" description="Helical" evidence="1">
    <location>
        <begin position="181"/>
        <end position="199"/>
    </location>
</feature>
<proteinExistence type="predicted"/>
<keyword evidence="1" id="KW-1133">Transmembrane helix</keyword>
<protein>
    <submittedName>
        <fullName evidence="2">ABC transporter permease</fullName>
    </submittedName>
</protein>
<dbReference type="RefSeq" id="WP_344264626.1">
    <property type="nucleotide sequence ID" value="NZ_BAAAMJ010000052.1"/>
</dbReference>
<gene>
    <name evidence="2" type="ORF">GCM10009716_40580</name>
</gene>
<feature type="transmembrane region" description="Helical" evidence="1">
    <location>
        <begin position="206"/>
        <end position="230"/>
    </location>
</feature>
<evidence type="ECO:0000256" key="1">
    <source>
        <dbReference type="SAM" id="Phobius"/>
    </source>
</evidence>
<accession>A0ABN2PRG0</accession>
<feature type="transmembrane region" description="Helical" evidence="1">
    <location>
        <begin position="137"/>
        <end position="161"/>
    </location>
</feature>
<sequence length="303" mass="32003">MRPDTTGAPGGGGTDARIHNIGYRHYDGPRLGRSYARRSLLVHSLRGAYGLGRSAKSKVLPFALFAVMCLPAIVMVAVAVTIDLDELPFEYSRYALFMQPVIGLYLALAAPQLVSLDLRFHTVPLYFSRPVAHRDYVLAKLGALAAALFVFTGFPLLLMYAGGLLAELGFADQTRGLAEGLAAAAVFSLLHASLALLIASLTPRRGFGVAAIIAALTVPYFAVTTVQFIAAEQGSPEAVAWLGLASPGSLIDGFQSKFLGGTSDFPDGLVPGDAAGAAYIAVIIGLVAVSYLLLMRRYRKAGL</sequence>
<comment type="caution">
    <text evidence="2">The sequence shown here is derived from an EMBL/GenBank/DDBJ whole genome shotgun (WGS) entry which is preliminary data.</text>
</comment>